<dbReference type="Gene3D" id="1.10.10.1320">
    <property type="entry name" value="Anti-sigma factor, zinc-finger domain"/>
    <property type="match status" value="1"/>
</dbReference>
<reference evidence="3 4" key="1">
    <citation type="submission" date="2019-02" db="EMBL/GenBank/DDBJ databases">
        <title>Deep-cultivation of Planctomycetes and their phenomic and genomic characterization uncovers novel biology.</title>
        <authorList>
            <person name="Wiegand S."/>
            <person name="Jogler M."/>
            <person name="Boedeker C."/>
            <person name="Pinto D."/>
            <person name="Vollmers J."/>
            <person name="Rivas-Marin E."/>
            <person name="Kohn T."/>
            <person name="Peeters S.H."/>
            <person name="Heuer A."/>
            <person name="Rast P."/>
            <person name="Oberbeckmann S."/>
            <person name="Bunk B."/>
            <person name="Jeske O."/>
            <person name="Meyerdierks A."/>
            <person name="Storesund J.E."/>
            <person name="Kallscheuer N."/>
            <person name="Luecker S."/>
            <person name="Lage O.M."/>
            <person name="Pohl T."/>
            <person name="Merkel B.J."/>
            <person name="Hornburger P."/>
            <person name="Mueller R.-W."/>
            <person name="Bruemmer F."/>
            <person name="Labrenz M."/>
            <person name="Spormann A.M."/>
            <person name="Op Den Camp H."/>
            <person name="Overmann J."/>
            <person name="Amann R."/>
            <person name="Jetten M.S.M."/>
            <person name="Mascher T."/>
            <person name="Medema M.H."/>
            <person name="Devos D.P."/>
            <person name="Kaster A.-K."/>
            <person name="Ovreas L."/>
            <person name="Rohde M."/>
            <person name="Galperin M.Y."/>
            <person name="Jogler C."/>
        </authorList>
    </citation>
    <scope>NUCLEOTIDE SEQUENCE [LARGE SCALE GENOMIC DNA]</scope>
    <source>
        <strain evidence="3 4">Mal64</strain>
    </source>
</reference>
<evidence type="ECO:0000256" key="1">
    <source>
        <dbReference type="SAM" id="MobiDB-lite"/>
    </source>
</evidence>
<feature type="compositionally biased region" description="Basic and acidic residues" evidence="1">
    <location>
        <begin position="1"/>
        <end position="10"/>
    </location>
</feature>
<keyword evidence="4" id="KW-1185">Reference proteome</keyword>
<feature type="transmembrane region" description="Helical" evidence="2">
    <location>
        <begin position="109"/>
        <end position="130"/>
    </location>
</feature>
<protein>
    <recommendedName>
        <fullName evidence="5">Zinc-finger domain-containing protein</fullName>
    </recommendedName>
</protein>
<keyword evidence="2" id="KW-1133">Transmembrane helix</keyword>
<feature type="compositionally biased region" description="Basic and acidic residues" evidence="1">
    <location>
        <begin position="502"/>
        <end position="513"/>
    </location>
</feature>
<evidence type="ECO:0008006" key="5">
    <source>
        <dbReference type="Google" id="ProtNLM"/>
    </source>
</evidence>
<dbReference type="Proteomes" id="UP000315440">
    <property type="component" value="Unassembled WGS sequence"/>
</dbReference>
<dbReference type="AlphaFoldDB" id="A0A5C5ZUC6"/>
<comment type="caution">
    <text evidence="3">The sequence shown here is derived from an EMBL/GenBank/DDBJ whole genome shotgun (WGS) entry which is preliminary data.</text>
</comment>
<evidence type="ECO:0000256" key="2">
    <source>
        <dbReference type="SAM" id="Phobius"/>
    </source>
</evidence>
<proteinExistence type="predicted"/>
<feature type="region of interest" description="Disordered" evidence="1">
    <location>
        <begin position="480"/>
        <end position="531"/>
    </location>
</feature>
<accession>A0A5C5ZUC6</accession>
<dbReference type="OrthoDB" id="268061at2"/>
<gene>
    <name evidence="3" type="ORF">Mal64_15310</name>
</gene>
<evidence type="ECO:0000313" key="4">
    <source>
        <dbReference type="Proteomes" id="UP000315440"/>
    </source>
</evidence>
<evidence type="ECO:0000313" key="3">
    <source>
        <dbReference type="EMBL" id="TWT91132.1"/>
    </source>
</evidence>
<dbReference type="EMBL" id="SJPQ01000001">
    <property type="protein sequence ID" value="TWT91132.1"/>
    <property type="molecule type" value="Genomic_DNA"/>
</dbReference>
<dbReference type="InterPro" id="IPR041916">
    <property type="entry name" value="Anti_sigma_zinc_sf"/>
</dbReference>
<organism evidence="3 4">
    <name type="scientific">Pseudobythopirellula maris</name>
    <dbReference type="NCBI Taxonomy" id="2527991"/>
    <lineage>
        <taxon>Bacteria</taxon>
        <taxon>Pseudomonadati</taxon>
        <taxon>Planctomycetota</taxon>
        <taxon>Planctomycetia</taxon>
        <taxon>Pirellulales</taxon>
        <taxon>Lacipirellulaceae</taxon>
        <taxon>Pseudobythopirellula</taxon>
    </lineage>
</organism>
<keyword evidence="2" id="KW-0472">Membrane</keyword>
<dbReference type="RefSeq" id="WP_146398599.1">
    <property type="nucleotide sequence ID" value="NZ_SJPQ01000001.1"/>
</dbReference>
<sequence length="531" mass="59731">MNREHPHGEESAEDAAPADPLHEQLTAYLDGELAPEERVALEALLERDPSARDELRRLRLSWDALDDLPTGDVSAEFAQSTIEMVALEARDEVARMTAALPTQRRRSHVAAVAIAAAALLVGFAGARWAANEPHRRMLASLPAVMQVDALGQYQDVAFLERLEAEAGEMLAGEAPAGFDDEADAWFVMQGASFRERGAWFETQTDKQQAELRERAARLAGLTPQKRESLLGNAASLAAHERAESLLRTLLSYQNWLSHQSAAEQATLRRLGADERVRRVERELRNERRESLYRLTPEEAAKLREAVERLAATPAGRGLVERFDRFESRDLPPEVRRRLGEMREGLESDPLAAVIALSFASDRLREWPLQFFVTPDAARELRDDWRTIEPELLAVLPERSRRWVESTPEADRRTERLRRVLVALKESDVPADVKSFFANELSDGEVQELLTLPADEMLRQLDQRRQEREFDGLDLERMMRAPRWRRGPSGRGGDGFRGGRRGPPRDDGRQRRGEGPPSGGPPPERPGGEVSL</sequence>
<feature type="region of interest" description="Disordered" evidence="1">
    <location>
        <begin position="1"/>
        <end position="24"/>
    </location>
</feature>
<name>A0A5C5ZUC6_9BACT</name>
<keyword evidence="2" id="KW-0812">Transmembrane</keyword>